<dbReference type="Proteomes" id="UP000318833">
    <property type="component" value="Unassembled WGS sequence"/>
</dbReference>
<dbReference type="AlphaFoldDB" id="A0A554VM19"/>
<dbReference type="EMBL" id="VLNR01000015">
    <property type="protein sequence ID" value="TSE09258.1"/>
    <property type="molecule type" value="Genomic_DNA"/>
</dbReference>
<proteinExistence type="predicted"/>
<dbReference type="Gene3D" id="1.20.120.450">
    <property type="entry name" value="dinb family like domain"/>
    <property type="match status" value="1"/>
</dbReference>
<reference evidence="2 3" key="1">
    <citation type="submission" date="2019-07" db="EMBL/GenBank/DDBJ databases">
        <title>The draft genome sequence of Aquimarina algiphila M91.</title>
        <authorList>
            <person name="Meng X."/>
        </authorList>
    </citation>
    <scope>NUCLEOTIDE SEQUENCE [LARGE SCALE GENOMIC DNA]</scope>
    <source>
        <strain evidence="2 3">M91</strain>
    </source>
</reference>
<evidence type="ECO:0000313" key="3">
    <source>
        <dbReference type="Proteomes" id="UP000318833"/>
    </source>
</evidence>
<accession>A0A554VM19</accession>
<gene>
    <name evidence="2" type="ORF">FOF46_09335</name>
</gene>
<name>A0A554VM19_9FLAO</name>
<dbReference type="OrthoDB" id="9793216at2"/>
<dbReference type="RefSeq" id="WP_143916265.1">
    <property type="nucleotide sequence ID" value="NZ_CANMIK010000014.1"/>
</dbReference>
<sequence>MQDMILKLEDLVYKTSKTILEFGEDVVSYKISEIKWSKKEILGHLIDSAIHNLQRFTEVQFEPKPYIVRKYNQNDLVKVNRYQECTIENIVELWGTLNKQIIFVIKNLSTEELNYKIDIEKDDLKTLDWLIVDYVEHIQHHSK</sequence>
<dbReference type="InterPro" id="IPR034660">
    <property type="entry name" value="DinB/YfiT-like"/>
</dbReference>
<comment type="caution">
    <text evidence="2">The sequence shown here is derived from an EMBL/GenBank/DDBJ whole genome shotgun (WGS) entry which is preliminary data.</text>
</comment>
<dbReference type="InterPro" id="IPR024775">
    <property type="entry name" value="DinB-like"/>
</dbReference>
<keyword evidence="3" id="KW-1185">Reference proteome</keyword>
<dbReference type="SUPFAM" id="SSF109854">
    <property type="entry name" value="DinB/YfiT-like putative metalloenzymes"/>
    <property type="match status" value="1"/>
</dbReference>
<evidence type="ECO:0000259" key="1">
    <source>
        <dbReference type="Pfam" id="PF12867"/>
    </source>
</evidence>
<protein>
    <submittedName>
        <fullName evidence="2">DinB family protein</fullName>
    </submittedName>
</protein>
<dbReference type="Pfam" id="PF12867">
    <property type="entry name" value="DinB_2"/>
    <property type="match status" value="1"/>
</dbReference>
<evidence type="ECO:0000313" key="2">
    <source>
        <dbReference type="EMBL" id="TSE09258.1"/>
    </source>
</evidence>
<feature type="domain" description="DinB-like" evidence="1">
    <location>
        <begin position="31"/>
        <end position="141"/>
    </location>
</feature>
<organism evidence="2 3">
    <name type="scientific">Aquimarina algiphila</name>
    <dbReference type="NCBI Taxonomy" id="2047982"/>
    <lineage>
        <taxon>Bacteria</taxon>
        <taxon>Pseudomonadati</taxon>
        <taxon>Bacteroidota</taxon>
        <taxon>Flavobacteriia</taxon>
        <taxon>Flavobacteriales</taxon>
        <taxon>Flavobacteriaceae</taxon>
        <taxon>Aquimarina</taxon>
    </lineage>
</organism>